<evidence type="ECO:0000313" key="3">
    <source>
        <dbReference type="Proteomes" id="UP000070531"/>
    </source>
</evidence>
<keyword evidence="1" id="KW-0812">Transmembrane</keyword>
<comment type="caution">
    <text evidence="2">The sequence shown here is derived from an EMBL/GenBank/DDBJ whole genome shotgun (WGS) entry which is preliminary data.</text>
</comment>
<dbReference type="STRING" id="419005.HMPREF1860_01086"/>
<dbReference type="EMBL" id="LSDL01000050">
    <property type="protein sequence ID" value="KXB78044.1"/>
    <property type="molecule type" value="Genomic_DNA"/>
</dbReference>
<sequence>MISCELIIIYYLSDILFYILCSFFLCAAKLLILCKKHKLLM</sequence>
<reference evidence="2 3" key="1">
    <citation type="submission" date="2016-01" db="EMBL/GenBank/DDBJ databases">
        <authorList>
            <person name="Oliw E.H."/>
        </authorList>
    </citation>
    <scope>NUCLEOTIDE SEQUENCE [LARGE SCALE GENOMIC DNA]</scope>
    <source>
        <strain evidence="2 3">DNF00307</strain>
    </source>
</reference>
<name>A0A134BDL8_9BACT</name>
<keyword evidence="1" id="KW-1133">Transmembrane helix</keyword>
<organism evidence="2">
    <name type="scientific">Prevotella amnii</name>
    <dbReference type="NCBI Taxonomy" id="419005"/>
    <lineage>
        <taxon>Bacteria</taxon>
        <taxon>Pseudomonadati</taxon>
        <taxon>Bacteroidota</taxon>
        <taxon>Bacteroidia</taxon>
        <taxon>Bacteroidales</taxon>
        <taxon>Prevotellaceae</taxon>
        <taxon>Prevotella</taxon>
    </lineage>
</organism>
<evidence type="ECO:0000313" key="2">
    <source>
        <dbReference type="EMBL" id="KXB78044.1"/>
    </source>
</evidence>
<accession>A0A134BDL8</accession>
<evidence type="ECO:0000256" key="1">
    <source>
        <dbReference type="SAM" id="Phobius"/>
    </source>
</evidence>
<proteinExistence type="predicted"/>
<dbReference type="AlphaFoldDB" id="A0A134BDL8"/>
<keyword evidence="1" id="KW-0472">Membrane</keyword>
<gene>
    <name evidence="2" type="ORF">HMPREF1860_01086</name>
</gene>
<feature type="transmembrane region" description="Helical" evidence="1">
    <location>
        <begin position="15"/>
        <end position="34"/>
    </location>
</feature>
<protein>
    <submittedName>
        <fullName evidence="2">Uncharacterized protein</fullName>
    </submittedName>
</protein>
<dbReference type="Proteomes" id="UP000070531">
    <property type="component" value="Unassembled WGS sequence"/>
</dbReference>